<name>A0ABN2C0Y2_9ACTN</name>
<comment type="caution">
    <text evidence="2">The sequence shown here is derived from an EMBL/GenBank/DDBJ whole genome shotgun (WGS) entry which is preliminary data.</text>
</comment>
<evidence type="ECO:0000256" key="1">
    <source>
        <dbReference type="SAM" id="MobiDB-lite"/>
    </source>
</evidence>
<reference evidence="2 3" key="1">
    <citation type="journal article" date="2019" name="Int. J. Syst. Evol. Microbiol.">
        <title>The Global Catalogue of Microorganisms (GCM) 10K type strain sequencing project: providing services to taxonomists for standard genome sequencing and annotation.</title>
        <authorList>
            <consortium name="The Broad Institute Genomics Platform"/>
            <consortium name="The Broad Institute Genome Sequencing Center for Infectious Disease"/>
            <person name="Wu L."/>
            <person name="Ma J."/>
        </authorList>
    </citation>
    <scope>NUCLEOTIDE SEQUENCE [LARGE SCALE GENOMIC DNA]</scope>
    <source>
        <strain evidence="2 3">JCM 14303</strain>
    </source>
</reference>
<evidence type="ECO:0000313" key="2">
    <source>
        <dbReference type="EMBL" id="GAA1550801.1"/>
    </source>
</evidence>
<proteinExistence type="predicted"/>
<organism evidence="2 3">
    <name type="scientific">Kribbella lupini</name>
    <dbReference type="NCBI Taxonomy" id="291602"/>
    <lineage>
        <taxon>Bacteria</taxon>
        <taxon>Bacillati</taxon>
        <taxon>Actinomycetota</taxon>
        <taxon>Actinomycetes</taxon>
        <taxon>Propionibacteriales</taxon>
        <taxon>Kribbellaceae</taxon>
        <taxon>Kribbella</taxon>
    </lineage>
</organism>
<feature type="region of interest" description="Disordered" evidence="1">
    <location>
        <begin position="77"/>
        <end position="96"/>
    </location>
</feature>
<protein>
    <submittedName>
        <fullName evidence="2">Uncharacterized protein</fullName>
    </submittedName>
</protein>
<feature type="compositionally biased region" description="Acidic residues" evidence="1">
    <location>
        <begin position="82"/>
        <end position="96"/>
    </location>
</feature>
<evidence type="ECO:0000313" key="3">
    <source>
        <dbReference type="Proteomes" id="UP001500363"/>
    </source>
</evidence>
<dbReference type="RefSeq" id="WP_344180907.1">
    <property type="nucleotide sequence ID" value="NZ_BAAANC010000003.1"/>
</dbReference>
<dbReference type="Proteomes" id="UP001500363">
    <property type="component" value="Unassembled WGS sequence"/>
</dbReference>
<sequence>MDETPDSEQYVEQYSDESRAALRLRTDELIEGLRAHADVLLGLRGGSAEREDLFTENAALGKLLGAWDHAVLDHTGTLVSPDGDDEDDFDDEPEDDGPVAVLTLVTRVDLGVRDTEELLTAGRAAHRRLQPEENAADALVAVNDEAQAVYALLHEAGEPWLDLPGTGLLAATRLYVAPDDYEQPGDLVDSAEDGEDDDVSAEAMVDEVGVPEGTLLFSESWA</sequence>
<dbReference type="EMBL" id="BAAANC010000003">
    <property type="protein sequence ID" value="GAA1550801.1"/>
    <property type="molecule type" value="Genomic_DNA"/>
</dbReference>
<accession>A0ABN2C0Y2</accession>
<keyword evidence="3" id="KW-1185">Reference proteome</keyword>
<gene>
    <name evidence="2" type="ORF">GCM10009741_64120</name>
</gene>